<dbReference type="AlphaFoldDB" id="A0AA39EZ53"/>
<accession>A0AA39EZ53</accession>
<proteinExistence type="predicted"/>
<evidence type="ECO:0000313" key="2">
    <source>
        <dbReference type="Proteomes" id="UP001168972"/>
    </source>
</evidence>
<gene>
    <name evidence="1" type="ORF">PV327_010791</name>
</gene>
<reference evidence="1" key="1">
    <citation type="journal article" date="2023" name="bioRxiv">
        <title>Scaffold-level genome assemblies of two parasitoid biocontrol wasps reveal the parthenogenesis mechanism and an associated novel virus.</title>
        <authorList>
            <person name="Inwood S."/>
            <person name="Skelly J."/>
            <person name="Guhlin J."/>
            <person name="Harrop T."/>
            <person name="Goldson S."/>
            <person name="Dearden P."/>
        </authorList>
    </citation>
    <scope>NUCLEOTIDE SEQUENCE</scope>
    <source>
        <strain evidence="1">Lincoln</strain>
        <tissue evidence="1">Whole body</tissue>
    </source>
</reference>
<name>A0AA39EZ53_MICHY</name>
<organism evidence="1 2">
    <name type="scientific">Microctonus hyperodae</name>
    <name type="common">Parasitoid wasp</name>
    <dbReference type="NCBI Taxonomy" id="165561"/>
    <lineage>
        <taxon>Eukaryota</taxon>
        <taxon>Metazoa</taxon>
        <taxon>Ecdysozoa</taxon>
        <taxon>Arthropoda</taxon>
        <taxon>Hexapoda</taxon>
        <taxon>Insecta</taxon>
        <taxon>Pterygota</taxon>
        <taxon>Neoptera</taxon>
        <taxon>Endopterygota</taxon>
        <taxon>Hymenoptera</taxon>
        <taxon>Apocrita</taxon>
        <taxon>Ichneumonoidea</taxon>
        <taxon>Braconidae</taxon>
        <taxon>Euphorinae</taxon>
        <taxon>Microctonus</taxon>
    </lineage>
</organism>
<dbReference type="InterPro" id="IPR011009">
    <property type="entry name" value="Kinase-like_dom_sf"/>
</dbReference>
<reference evidence="1" key="2">
    <citation type="submission" date="2023-03" db="EMBL/GenBank/DDBJ databases">
        <authorList>
            <person name="Inwood S.N."/>
            <person name="Skelly J.G."/>
            <person name="Guhlin J."/>
            <person name="Harrop T.W.R."/>
            <person name="Goldson S.G."/>
            <person name="Dearden P.K."/>
        </authorList>
    </citation>
    <scope>NUCLEOTIDE SEQUENCE</scope>
    <source>
        <strain evidence="1">Lincoln</strain>
        <tissue evidence="1">Whole body</tissue>
    </source>
</reference>
<sequence length="438" mass="51152">MDLFDNKHRELSQLLELNAENHRRIYPTQLTSRRRAWNSTSNSHNHETYNSCIDCLIRLCRRFKLISSRLDANKYHNEYSRNDSRTYESLEQSSVTRDDDGEYLELENRSRSRRRSICDIYFEDSARYNLIKQLHDVGSRVDKYWLIVRDTLLKTNRLLTLVPLNKSGPLSICPTTKDVLNKLFLALQHPYICPVLDIEFIEFKGIYHVILVQPINQGSLKDLIYGVGRNGWNADWDLKYSSRGKGLPLPQIQQMGRQILESLIFLKERGFPTVTHLHSGNVVIQNGVARLTGLENSLLGFTSRIYPIITSRLTDNNSIESVCFGHMLFEMCAGYELRTFKPSETHYEDINNYPQVADLIKFIFNQQNGYYPTVKELIVQDLFRNIELREMRYIQVDMFRPVLTPSIVTFLENIKKYTSNKSDRDMKTSIIPEVQCPT</sequence>
<evidence type="ECO:0008006" key="3">
    <source>
        <dbReference type="Google" id="ProtNLM"/>
    </source>
</evidence>
<dbReference type="SUPFAM" id="SSF56112">
    <property type="entry name" value="Protein kinase-like (PK-like)"/>
    <property type="match status" value="1"/>
</dbReference>
<dbReference type="Proteomes" id="UP001168972">
    <property type="component" value="Unassembled WGS sequence"/>
</dbReference>
<comment type="caution">
    <text evidence="1">The sequence shown here is derived from an EMBL/GenBank/DDBJ whole genome shotgun (WGS) entry which is preliminary data.</text>
</comment>
<dbReference type="EMBL" id="JAQQBR010001836">
    <property type="protein sequence ID" value="KAK0159704.1"/>
    <property type="molecule type" value="Genomic_DNA"/>
</dbReference>
<keyword evidence="2" id="KW-1185">Reference proteome</keyword>
<protein>
    <recommendedName>
        <fullName evidence="3">Slowpoke-binding protein</fullName>
    </recommendedName>
</protein>
<evidence type="ECO:0000313" key="1">
    <source>
        <dbReference type="EMBL" id="KAK0159704.1"/>
    </source>
</evidence>